<keyword evidence="5 6" id="KW-0472">Membrane</keyword>
<feature type="transmembrane region" description="Helical" evidence="6">
    <location>
        <begin position="299"/>
        <end position="321"/>
    </location>
</feature>
<evidence type="ECO:0000256" key="1">
    <source>
        <dbReference type="ARBA" id="ARBA00004651"/>
    </source>
</evidence>
<evidence type="ECO:0000313" key="9">
    <source>
        <dbReference type="Proteomes" id="UP000257080"/>
    </source>
</evidence>
<feature type="transmembrane region" description="Helical" evidence="6">
    <location>
        <begin position="545"/>
        <end position="574"/>
    </location>
</feature>
<comment type="subcellular location">
    <subcellularLocation>
        <location evidence="1">Cell membrane</location>
        <topology evidence="1">Multi-pass membrane protein</topology>
    </subcellularLocation>
</comment>
<organism evidence="8 9">
    <name type="scientific">Subtercola boreus</name>
    <dbReference type="NCBI Taxonomy" id="120213"/>
    <lineage>
        <taxon>Bacteria</taxon>
        <taxon>Bacillati</taxon>
        <taxon>Actinomycetota</taxon>
        <taxon>Actinomycetes</taxon>
        <taxon>Micrococcales</taxon>
        <taxon>Microbacteriaceae</taxon>
        <taxon>Subtercola</taxon>
    </lineage>
</organism>
<reference evidence="8 9" key="1">
    <citation type="submission" date="2017-04" db="EMBL/GenBank/DDBJ databases">
        <title>Comparative genome analysis of Subtercola boreus.</title>
        <authorList>
            <person name="Cho Y.-J."/>
            <person name="Cho A."/>
            <person name="Kim O.-S."/>
            <person name="Lee J.-I."/>
        </authorList>
    </citation>
    <scope>NUCLEOTIDE SEQUENCE [LARGE SCALE GENOMIC DNA]</scope>
    <source>
        <strain evidence="8 9">P28004</strain>
    </source>
</reference>
<proteinExistence type="predicted"/>
<feature type="domain" description="Copper resistance protein D" evidence="7">
    <location>
        <begin position="223"/>
        <end position="320"/>
    </location>
</feature>
<feature type="transmembrane region" description="Helical" evidence="6">
    <location>
        <begin position="395"/>
        <end position="413"/>
    </location>
</feature>
<dbReference type="GO" id="GO:0005886">
    <property type="term" value="C:plasma membrane"/>
    <property type="evidence" value="ECO:0007669"/>
    <property type="project" value="UniProtKB-SubCell"/>
</dbReference>
<dbReference type="InterPro" id="IPR019108">
    <property type="entry name" value="Caa3_assmbl_CtaG-rel"/>
</dbReference>
<feature type="transmembrane region" description="Helical" evidence="6">
    <location>
        <begin position="156"/>
        <end position="175"/>
    </location>
</feature>
<feature type="transmembrane region" description="Helical" evidence="6">
    <location>
        <begin position="187"/>
        <end position="212"/>
    </location>
</feature>
<feature type="transmembrane region" description="Helical" evidence="6">
    <location>
        <begin position="513"/>
        <end position="533"/>
    </location>
</feature>
<comment type="caution">
    <text evidence="8">The sequence shown here is derived from an EMBL/GenBank/DDBJ whole genome shotgun (WGS) entry which is preliminary data.</text>
</comment>
<keyword evidence="2" id="KW-1003">Cell membrane</keyword>
<accession>A0A3E0WEE9</accession>
<dbReference type="Proteomes" id="UP000257080">
    <property type="component" value="Unassembled WGS sequence"/>
</dbReference>
<dbReference type="AlphaFoldDB" id="A0A3E0WEE9"/>
<feature type="transmembrane region" description="Helical" evidence="6">
    <location>
        <begin position="83"/>
        <end position="106"/>
    </location>
</feature>
<feature type="transmembrane region" description="Helical" evidence="6">
    <location>
        <begin position="482"/>
        <end position="501"/>
    </location>
</feature>
<dbReference type="PANTHER" id="PTHR34820:SF4">
    <property type="entry name" value="INNER MEMBRANE PROTEIN YEBZ"/>
    <property type="match status" value="1"/>
</dbReference>
<feature type="transmembrane region" description="Helical" evidence="6">
    <location>
        <begin position="257"/>
        <end position="278"/>
    </location>
</feature>
<dbReference type="Pfam" id="PF09678">
    <property type="entry name" value="Caa3_CtaG"/>
    <property type="match status" value="1"/>
</dbReference>
<name>A0A3E0WEE9_9MICO</name>
<dbReference type="PANTHER" id="PTHR34820">
    <property type="entry name" value="INNER MEMBRANE PROTEIN YEBZ"/>
    <property type="match status" value="1"/>
</dbReference>
<evidence type="ECO:0000259" key="7">
    <source>
        <dbReference type="Pfam" id="PF05425"/>
    </source>
</evidence>
<evidence type="ECO:0000313" key="8">
    <source>
        <dbReference type="EMBL" id="RFA29498.1"/>
    </source>
</evidence>
<feature type="transmembrane region" description="Helical" evidence="6">
    <location>
        <begin position="224"/>
        <end position="245"/>
    </location>
</feature>
<feature type="transmembrane region" description="Helical" evidence="6">
    <location>
        <begin position="47"/>
        <end position="71"/>
    </location>
</feature>
<dbReference type="InterPro" id="IPR032694">
    <property type="entry name" value="CopC/D"/>
</dbReference>
<feature type="transmembrane region" description="Helical" evidence="6">
    <location>
        <begin position="594"/>
        <end position="615"/>
    </location>
</feature>
<dbReference type="OrthoDB" id="5241646at2"/>
<feature type="transmembrane region" description="Helical" evidence="6">
    <location>
        <begin position="126"/>
        <end position="149"/>
    </location>
</feature>
<evidence type="ECO:0000256" key="5">
    <source>
        <dbReference type="ARBA" id="ARBA00023136"/>
    </source>
</evidence>
<dbReference type="InterPro" id="IPR008457">
    <property type="entry name" value="Cu-R_CopD_dom"/>
</dbReference>
<evidence type="ECO:0000256" key="2">
    <source>
        <dbReference type="ARBA" id="ARBA00022475"/>
    </source>
</evidence>
<keyword evidence="3 6" id="KW-0812">Transmembrane</keyword>
<protein>
    <submittedName>
        <fullName evidence="8">Copper transporter</fullName>
    </submittedName>
</protein>
<gene>
    <name evidence="8" type="ORF">B7R25_00445</name>
</gene>
<dbReference type="GO" id="GO:0006825">
    <property type="term" value="P:copper ion transport"/>
    <property type="evidence" value="ECO:0007669"/>
    <property type="project" value="InterPro"/>
</dbReference>
<evidence type="ECO:0000256" key="3">
    <source>
        <dbReference type="ARBA" id="ARBA00022692"/>
    </source>
</evidence>
<evidence type="ECO:0000256" key="6">
    <source>
        <dbReference type="SAM" id="Phobius"/>
    </source>
</evidence>
<keyword evidence="4 6" id="KW-1133">Transmembrane helix</keyword>
<dbReference type="RefSeq" id="WP_116417022.1">
    <property type="nucleotide sequence ID" value="NZ_NBXC01000002.1"/>
</dbReference>
<evidence type="ECO:0000256" key="4">
    <source>
        <dbReference type="ARBA" id="ARBA00022989"/>
    </source>
</evidence>
<sequence length="652" mass="69903">MPKLIRVIGPAALAGVAFVALILGLEFGGGATALLLADPGPLVRFGLPIATMFVNLSAALTIGALVLALFVLRSDKPEFGRALDAAAAGAALLTVTSAATGFLSFLNVTSSSASLDSKFGEILGQFLVAVPLGQAWLETTLLAAAVTVLCFAVRNLTALAFVAGLAVLTLVPMAQQGHAAGTDGHDAAITALFLHILFAAVWLGGLLVLALLSRQLDNKRLVEIVTRYSSIALVCFIVVAASGYVSAELRIGSLDRLLTPYGILVLVKVGALIVLGLIGAMYRRLLIRGLADGAGRLTFWKVVIAELVFMGVASGVAVALARTATPIPEVLPTAATPAELLTGSPLPVELTYGNFFTAWNFDLLWVLVCGFGIFFYVAGVVRLKKRGDSWPLHRTILWVLGMLLLLFVTNGFMNVYEKYLFSIHMLGHMILAMMIPILLVSAGPVTLAMRSIRKRTDGTRGGREWILLAVHSKIGNFLSNPIVAAALFATSLLTFYYTPLFRWATTDHIGHEWMIVHFLIVGYLFAQALIGVDPVPYKLPYPFRLVLLLATMAFHAFFGLSLMTGSGLLLADWYGSMGRPWGASAIGDQQAGGGIAWSIGEIPTIILAIAVAIQWGRNDTKETKRLDRNADRTNDAELTEYNRMLERLGSRP</sequence>
<dbReference type="Pfam" id="PF05425">
    <property type="entry name" value="CopD"/>
    <property type="match status" value="1"/>
</dbReference>
<feature type="transmembrane region" description="Helical" evidence="6">
    <location>
        <begin position="363"/>
        <end position="383"/>
    </location>
</feature>
<dbReference type="EMBL" id="NBXE01000002">
    <property type="protein sequence ID" value="RFA29498.1"/>
    <property type="molecule type" value="Genomic_DNA"/>
</dbReference>
<feature type="transmembrane region" description="Helical" evidence="6">
    <location>
        <begin position="425"/>
        <end position="447"/>
    </location>
</feature>